<dbReference type="EC" id="2.2.1.1" evidence="5"/>
<dbReference type="STRING" id="270498.CHK_0807"/>
<dbReference type="PANTHER" id="PTHR47514">
    <property type="entry name" value="TRANSKETOLASE N-TERMINAL SECTION-RELATED"/>
    <property type="match status" value="1"/>
</dbReference>
<evidence type="ECO:0000256" key="3">
    <source>
        <dbReference type="ARBA" id="ARBA00023052"/>
    </source>
</evidence>
<comment type="similarity">
    <text evidence="2">Belongs to the transketolase family.</text>
</comment>
<organism evidence="5 6">
    <name type="scientific">Christensenella hongkongensis</name>
    <dbReference type="NCBI Taxonomy" id="270498"/>
    <lineage>
        <taxon>Bacteria</taxon>
        <taxon>Bacillati</taxon>
        <taxon>Bacillota</taxon>
        <taxon>Clostridia</taxon>
        <taxon>Christensenellales</taxon>
        <taxon>Christensenellaceae</taxon>
        <taxon>Christensenella</taxon>
    </lineage>
</organism>
<accession>A0A0M2NL03</accession>
<dbReference type="PANTHER" id="PTHR47514:SF1">
    <property type="entry name" value="TRANSKETOLASE N-TERMINAL SECTION-RELATED"/>
    <property type="match status" value="1"/>
</dbReference>
<comment type="cofactor">
    <cofactor evidence="1">
        <name>thiamine diphosphate</name>
        <dbReference type="ChEBI" id="CHEBI:58937"/>
    </cofactor>
</comment>
<dbReference type="EMBL" id="LAYJ01000068">
    <property type="protein sequence ID" value="KKI51641.1"/>
    <property type="molecule type" value="Genomic_DNA"/>
</dbReference>
<dbReference type="PATRIC" id="fig|270498.16.peg.404"/>
<dbReference type="Proteomes" id="UP000034076">
    <property type="component" value="Unassembled WGS sequence"/>
</dbReference>
<dbReference type="AlphaFoldDB" id="A0A0M2NL03"/>
<proteinExistence type="inferred from homology"/>
<dbReference type="Gene3D" id="3.40.50.970">
    <property type="match status" value="1"/>
</dbReference>
<feature type="domain" description="Transketolase N-terminal" evidence="4">
    <location>
        <begin position="31"/>
        <end position="268"/>
    </location>
</feature>
<keyword evidence="3" id="KW-0786">Thiamine pyrophosphate</keyword>
<dbReference type="CDD" id="cd02012">
    <property type="entry name" value="TPP_TK"/>
    <property type="match status" value="1"/>
</dbReference>
<dbReference type="InterPro" id="IPR005474">
    <property type="entry name" value="Transketolase_N"/>
</dbReference>
<comment type="caution">
    <text evidence="5">The sequence shown here is derived from an EMBL/GenBank/DDBJ whole genome shotgun (WGS) entry which is preliminary data.</text>
</comment>
<keyword evidence="6" id="KW-1185">Reference proteome</keyword>
<keyword evidence="5" id="KW-0808">Transferase</keyword>
<reference evidence="5 6" key="1">
    <citation type="submission" date="2015-04" db="EMBL/GenBank/DDBJ databases">
        <title>Draft genome sequence of bacteremic isolate Catabacter hongkongensis type strain HKU16T.</title>
        <authorList>
            <person name="Lau S.K."/>
            <person name="Teng J.L."/>
            <person name="Huang Y."/>
            <person name="Curreem S.O."/>
            <person name="Tsui S.K."/>
            <person name="Woo P.C."/>
        </authorList>
    </citation>
    <scope>NUCLEOTIDE SEQUENCE [LARGE SCALE GENOMIC DNA]</scope>
    <source>
        <strain evidence="5 6">HKU16</strain>
    </source>
</reference>
<evidence type="ECO:0000259" key="4">
    <source>
        <dbReference type="Pfam" id="PF00456"/>
    </source>
</evidence>
<dbReference type="GO" id="GO:0004802">
    <property type="term" value="F:transketolase activity"/>
    <property type="evidence" value="ECO:0007669"/>
    <property type="project" value="UniProtKB-EC"/>
</dbReference>
<sequence length="285" mass="31671">MADKKLVKKLDKDALEIRLKLLKLCEQTLIHVGGDLSVADLMTVIWQYAIRYDIKNPHWEERDRFILSKGHASAVTSFCQAMKGCYTYDEIYREYCTDNGRFAMHSCNLLNPYVDVSTGSLGHGLPVATGIAQGLRLKGNLQSRVYVVMGDGELNEGTMWEAVAVARQYKLGNIVGFVDCNHMSFDGRSKDVLDMGNLADKFRLYGWHAIEADGHDIGALIDVLDELPGPESKVPVVIVADTIKGRGVGFMENSAAWHAGKIDCESRKKAEQELIAAFEQKWGGQ</sequence>
<gene>
    <name evidence="5" type="ORF">CHK_0807</name>
</gene>
<evidence type="ECO:0000313" key="6">
    <source>
        <dbReference type="Proteomes" id="UP000034076"/>
    </source>
</evidence>
<dbReference type="SUPFAM" id="SSF52518">
    <property type="entry name" value="Thiamin diphosphate-binding fold (THDP-binding)"/>
    <property type="match status" value="1"/>
</dbReference>
<protein>
    <submittedName>
        <fullName evidence="5">Transketolase, N-terminal section</fullName>
        <ecNumber evidence="5">2.2.1.1</ecNumber>
    </submittedName>
</protein>
<dbReference type="RefSeq" id="WP_046442741.1">
    <property type="nucleotide sequence ID" value="NZ_JAXDTA010000013.1"/>
</dbReference>
<evidence type="ECO:0000313" key="5">
    <source>
        <dbReference type="EMBL" id="KKI51641.1"/>
    </source>
</evidence>
<dbReference type="InterPro" id="IPR029061">
    <property type="entry name" value="THDP-binding"/>
</dbReference>
<evidence type="ECO:0000256" key="2">
    <source>
        <dbReference type="ARBA" id="ARBA00007131"/>
    </source>
</evidence>
<dbReference type="Pfam" id="PF00456">
    <property type="entry name" value="Transketolase_N"/>
    <property type="match status" value="1"/>
</dbReference>
<name>A0A0M2NL03_9FIRM</name>
<dbReference type="OrthoDB" id="8732661at2"/>
<evidence type="ECO:0000256" key="1">
    <source>
        <dbReference type="ARBA" id="ARBA00001964"/>
    </source>
</evidence>